<dbReference type="InterPro" id="IPR006140">
    <property type="entry name" value="D-isomer_DH_NAD-bd"/>
</dbReference>
<feature type="region of interest" description="Disordered" evidence="2">
    <location>
        <begin position="312"/>
        <end position="370"/>
    </location>
</feature>
<feature type="compositionally biased region" description="Basic and acidic residues" evidence="2">
    <location>
        <begin position="76"/>
        <end position="86"/>
    </location>
</feature>
<reference evidence="4" key="1">
    <citation type="submission" date="2018-01" db="EMBL/GenBank/DDBJ databases">
        <authorList>
            <person name="Mao J.F."/>
        </authorList>
    </citation>
    <scope>NUCLEOTIDE SEQUENCE</scope>
    <source>
        <strain evidence="4">Huo1</strain>
        <tissue evidence="4">Leaf</tissue>
    </source>
</reference>
<feature type="compositionally biased region" description="Basic residues" evidence="2">
    <location>
        <begin position="327"/>
        <end position="341"/>
    </location>
</feature>
<feature type="compositionally biased region" description="Basic and acidic residues" evidence="2">
    <location>
        <begin position="312"/>
        <end position="326"/>
    </location>
</feature>
<proteinExistence type="predicted"/>
<protein>
    <recommendedName>
        <fullName evidence="3">D-isomer specific 2-hydroxyacid dehydrogenase NAD-binding domain-containing protein</fullName>
    </recommendedName>
</protein>
<dbReference type="SUPFAM" id="SSF51735">
    <property type="entry name" value="NAD(P)-binding Rossmann-fold domains"/>
    <property type="match status" value="1"/>
</dbReference>
<dbReference type="PANTHER" id="PTHR10996:SF283">
    <property type="entry name" value="GLYOXYLATE_HYDROXYPYRUVATE REDUCTASE B"/>
    <property type="match status" value="1"/>
</dbReference>
<dbReference type="Gene3D" id="3.40.50.720">
    <property type="entry name" value="NAD(P)-binding Rossmann-like Domain"/>
    <property type="match status" value="2"/>
</dbReference>
<keyword evidence="1" id="KW-0560">Oxidoreductase</keyword>
<evidence type="ECO:0000313" key="5">
    <source>
        <dbReference type="Proteomes" id="UP000298416"/>
    </source>
</evidence>
<keyword evidence="5" id="KW-1185">Reference proteome</keyword>
<evidence type="ECO:0000259" key="3">
    <source>
        <dbReference type="Pfam" id="PF02826"/>
    </source>
</evidence>
<feature type="region of interest" description="Disordered" evidence="2">
    <location>
        <begin position="65"/>
        <end position="106"/>
    </location>
</feature>
<feature type="region of interest" description="Disordered" evidence="2">
    <location>
        <begin position="139"/>
        <end position="191"/>
    </location>
</feature>
<dbReference type="PANTHER" id="PTHR10996">
    <property type="entry name" value="2-HYDROXYACID DEHYDROGENASE-RELATED"/>
    <property type="match status" value="1"/>
</dbReference>
<dbReference type="GO" id="GO:0051287">
    <property type="term" value="F:NAD binding"/>
    <property type="evidence" value="ECO:0007669"/>
    <property type="project" value="InterPro"/>
</dbReference>
<feature type="domain" description="D-isomer specific 2-hydroxyacid dehydrogenase NAD-binding" evidence="3">
    <location>
        <begin position="196"/>
        <end position="255"/>
    </location>
</feature>
<dbReference type="GO" id="GO:0016618">
    <property type="term" value="F:hydroxypyruvate reductase [NAD(P)H] activity"/>
    <property type="evidence" value="ECO:0007669"/>
    <property type="project" value="TreeGrafter"/>
</dbReference>
<dbReference type="InterPro" id="IPR036291">
    <property type="entry name" value="NAD(P)-bd_dom_sf"/>
</dbReference>
<comment type="caution">
    <text evidence="4">The sequence shown here is derived from an EMBL/GenBank/DDBJ whole genome shotgun (WGS) entry which is preliminary data.</text>
</comment>
<reference evidence="4" key="2">
    <citation type="submission" date="2020-08" db="EMBL/GenBank/DDBJ databases">
        <title>Plant Genome Project.</title>
        <authorList>
            <person name="Zhang R.-G."/>
        </authorList>
    </citation>
    <scope>NUCLEOTIDE SEQUENCE</scope>
    <source>
        <strain evidence="4">Huo1</strain>
        <tissue evidence="4">Leaf</tissue>
    </source>
</reference>
<dbReference type="AlphaFoldDB" id="A0A8X8YXP2"/>
<sequence>MDAAVDAAARLRQSHAMADPHPDTRRCLRPRVIVTRELPDRIQARMEALFDTVPSVDDAKWSAETTARRRRRVRRAGADRDRPDRRRRDRRRRTAPAPDRQFGAGDTADLTMALIVSVPRRLAEGEKLVRSGEWAGWSPSGMLGHRIGRQDAGHRRHGPDRPGGGGARPRLRPGHPLPQPPSPARRAGGATGRDLARGIWMICSRRGGIVDEEALVDALEQGRLAGAGLDVWEHEPRIDPRLLALPNVVMTPHMGSATYESRVASGEKVIQNIRAWADGHRPPDQRADRRGPVDVGLFDTAWCRDRWRGWRGRGGSDRRQRREGRGGRRYGRRGGRHRRGLRIAVDSMFFPGEGRGPDGKALETGRQASS</sequence>
<gene>
    <name evidence="4" type="ORF">SASPL_155911</name>
</gene>
<evidence type="ECO:0000256" key="2">
    <source>
        <dbReference type="SAM" id="MobiDB-lite"/>
    </source>
</evidence>
<dbReference type="GO" id="GO:0005829">
    <property type="term" value="C:cytosol"/>
    <property type="evidence" value="ECO:0007669"/>
    <property type="project" value="TreeGrafter"/>
</dbReference>
<dbReference type="Proteomes" id="UP000298416">
    <property type="component" value="Unassembled WGS sequence"/>
</dbReference>
<evidence type="ECO:0000256" key="1">
    <source>
        <dbReference type="ARBA" id="ARBA00023002"/>
    </source>
</evidence>
<dbReference type="InterPro" id="IPR050223">
    <property type="entry name" value="D-isomer_2-hydroxyacid_DH"/>
</dbReference>
<dbReference type="GO" id="GO:0030267">
    <property type="term" value="F:glyoxylate reductase (NADPH) activity"/>
    <property type="evidence" value="ECO:0007669"/>
    <property type="project" value="TreeGrafter"/>
</dbReference>
<dbReference type="EMBL" id="PNBA02000189">
    <property type="protein sequence ID" value="KAG6384284.1"/>
    <property type="molecule type" value="Genomic_DNA"/>
</dbReference>
<name>A0A8X8YXP2_SALSN</name>
<evidence type="ECO:0000313" key="4">
    <source>
        <dbReference type="EMBL" id="KAG6384284.1"/>
    </source>
</evidence>
<accession>A0A8X8YXP2</accession>
<dbReference type="Pfam" id="PF02826">
    <property type="entry name" value="2-Hacid_dh_C"/>
    <property type="match status" value="1"/>
</dbReference>
<organism evidence="4">
    <name type="scientific">Salvia splendens</name>
    <name type="common">Scarlet sage</name>
    <dbReference type="NCBI Taxonomy" id="180675"/>
    <lineage>
        <taxon>Eukaryota</taxon>
        <taxon>Viridiplantae</taxon>
        <taxon>Streptophyta</taxon>
        <taxon>Embryophyta</taxon>
        <taxon>Tracheophyta</taxon>
        <taxon>Spermatophyta</taxon>
        <taxon>Magnoliopsida</taxon>
        <taxon>eudicotyledons</taxon>
        <taxon>Gunneridae</taxon>
        <taxon>Pentapetalae</taxon>
        <taxon>asterids</taxon>
        <taxon>lamiids</taxon>
        <taxon>Lamiales</taxon>
        <taxon>Lamiaceae</taxon>
        <taxon>Nepetoideae</taxon>
        <taxon>Mentheae</taxon>
        <taxon>Salviinae</taxon>
        <taxon>Salvia</taxon>
        <taxon>Salvia subgen. Calosphace</taxon>
        <taxon>core Calosphace</taxon>
    </lineage>
</organism>